<keyword evidence="2" id="KW-1185">Reference proteome</keyword>
<evidence type="ECO:0008006" key="3">
    <source>
        <dbReference type="Google" id="ProtNLM"/>
    </source>
</evidence>
<name>A0A842I1X9_9SPHN</name>
<evidence type="ECO:0000313" key="2">
    <source>
        <dbReference type="Proteomes" id="UP000564378"/>
    </source>
</evidence>
<gene>
    <name evidence="1" type="ORF">H6P80_16285</name>
</gene>
<accession>A0A842I1X9</accession>
<protein>
    <recommendedName>
        <fullName evidence="3">HTH marR-type domain-containing protein</fullName>
    </recommendedName>
</protein>
<proteinExistence type="predicted"/>
<comment type="caution">
    <text evidence="1">The sequence shown here is derived from an EMBL/GenBank/DDBJ whole genome shotgun (WGS) entry which is preliminary data.</text>
</comment>
<dbReference type="Gene3D" id="1.10.10.10">
    <property type="entry name" value="Winged helix-like DNA-binding domain superfamily/Winged helix DNA-binding domain"/>
    <property type="match status" value="1"/>
</dbReference>
<dbReference type="InterPro" id="IPR036388">
    <property type="entry name" value="WH-like_DNA-bd_sf"/>
</dbReference>
<dbReference type="AlphaFoldDB" id="A0A842I1X9"/>
<evidence type="ECO:0000313" key="1">
    <source>
        <dbReference type="EMBL" id="MBC2779185.1"/>
    </source>
</evidence>
<dbReference type="RefSeq" id="WP_185802468.1">
    <property type="nucleotide sequence ID" value="NZ_JACJVJ010000003.1"/>
</dbReference>
<organism evidence="1 2">
    <name type="scientific">Parasphingopyxis marina</name>
    <dbReference type="NCBI Taxonomy" id="2761622"/>
    <lineage>
        <taxon>Bacteria</taxon>
        <taxon>Pseudomonadati</taxon>
        <taxon>Pseudomonadota</taxon>
        <taxon>Alphaproteobacteria</taxon>
        <taxon>Sphingomonadales</taxon>
        <taxon>Sphingomonadaceae</taxon>
        <taxon>Parasphingopyxis</taxon>
    </lineage>
</organism>
<dbReference type="EMBL" id="JACJVJ010000003">
    <property type="protein sequence ID" value="MBC2779185.1"/>
    <property type="molecule type" value="Genomic_DNA"/>
</dbReference>
<dbReference type="SUPFAM" id="SSF46785">
    <property type="entry name" value="Winged helix' DNA-binding domain"/>
    <property type="match status" value="1"/>
</dbReference>
<dbReference type="Proteomes" id="UP000564378">
    <property type="component" value="Unassembled WGS sequence"/>
</dbReference>
<dbReference type="InterPro" id="IPR036390">
    <property type="entry name" value="WH_DNA-bd_sf"/>
</dbReference>
<reference evidence="1 2" key="1">
    <citation type="submission" date="2020-08" db="EMBL/GenBank/DDBJ databases">
        <title>Draft genome sequence of Parasphingopyxis sp. GrpM-11.</title>
        <authorList>
            <person name="Oh J."/>
            <person name="Roh D.-H."/>
        </authorList>
    </citation>
    <scope>NUCLEOTIDE SEQUENCE [LARGE SCALE GENOMIC DNA]</scope>
    <source>
        <strain evidence="1 2">GrpM-11</strain>
    </source>
</reference>
<sequence>MDNHAYQTESERDPVSFNRSERARLADARDVITYLQTVNKLRDIYIDSSMFRNPVWDTFLTLYAKELSDEEMAIDTLAASARIAADDCRDVVDRLTIAGLVELQDQGEDRQLVLLTDQGRQRMDAFLRSASRGQ</sequence>